<keyword evidence="1" id="KW-1133">Transmembrane helix</keyword>
<evidence type="ECO:0008006" key="4">
    <source>
        <dbReference type="Google" id="ProtNLM"/>
    </source>
</evidence>
<reference evidence="2 3" key="1">
    <citation type="submission" date="2011-08" db="EMBL/GenBank/DDBJ databases">
        <title>The Genome Sequence of Plasmodium vivax India VII.</title>
        <authorList>
            <consortium name="The Broad Institute Genome Sequencing Platform"/>
            <consortium name="The Broad Institute Genome Sequencing Center for Infectious Disease"/>
            <person name="Neafsey D."/>
            <person name="Carlton J."/>
            <person name="Barnwell J."/>
            <person name="Collins W."/>
            <person name="Escalante A."/>
            <person name="Mullikin J."/>
            <person name="Saul A."/>
            <person name="Guigo R."/>
            <person name="Camara F."/>
            <person name="Young S.K."/>
            <person name="Zeng Q."/>
            <person name="Gargeya S."/>
            <person name="Fitzgerald M."/>
            <person name="Haas B."/>
            <person name="Abouelleil A."/>
            <person name="Alvarado L."/>
            <person name="Arachchi H.M."/>
            <person name="Berlin A."/>
            <person name="Brown A."/>
            <person name="Chapman S.B."/>
            <person name="Chen Z."/>
            <person name="Dunbar C."/>
            <person name="Freedman E."/>
            <person name="Gearin G."/>
            <person name="Gellesch M."/>
            <person name="Goldberg J."/>
            <person name="Griggs A."/>
            <person name="Gujja S."/>
            <person name="Heiman D."/>
            <person name="Howarth C."/>
            <person name="Larson L."/>
            <person name="Lui A."/>
            <person name="MacDonald P.J.P."/>
            <person name="Montmayeur A."/>
            <person name="Murphy C."/>
            <person name="Neiman D."/>
            <person name="Pearson M."/>
            <person name="Priest M."/>
            <person name="Roberts A."/>
            <person name="Saif S."/>
            <person name="Shea T."/>
            <person name="Shenoy N."/>
            <person name="Sisk P."/>
            <person name="Stolte C."/>
            <person name="Sykes S."/>
            <person name="Wortman J."/>
            <person name="Nusbaum C."/>
            <person name="Birren B."/>
        </authorList>
    </citation>
    <scope>NUCLEOTIDE SEQUENCE [LARGE SCALE GENOMIC DNA]</scope>
    <source>
        <strain evidence="2 3">India VII</strain>
    </source>
</reference>
<dbReference type="AlphaFoldDB" id="A0A0J9SDF8"/>
<protein>
    <recommendedName>
        <fullName evidence="4">Vir protein</fullName>
    </recommendedName>
</protein>
<evidence type="ECO:0000313" key="3">
    <source>
        <dbReference type="Proteomes" id="UP000053562"/>
    </source>
</evidence>
<dbReference type="OrthoDB" id="10403111at2759"/>
<organism evidence="2 3">
    <name type="scientific">Plasmodium vivax India VII</name>
    <dbReference type="NCBI Taxonomy" id="1077284"/>
    <lineage>
        <taxon>Eukaryota</taxon>
        <taxon>Sar</taxon>
        <taxon>Alveolata</taxon>
        <taxon>Apicomplexa</taxon>
        <taxon>Aconoidasida</taxon>
        <taxon>Haemosporida</taxon>
        <taxon>Plasmodiidae</taxon>
        <taxon>Plasmodium</taxon>
        <taxon>Plasmodium (Plasmodium)</taxon>
    </lineage>
</organism>
<feature type="transmembrane region" description="Helical" evidence="1">
    <location>
        <begin position="174"/>
        <end position="194"/>
    </location>
</feature>
<accession>A0A0J9SDF8</accession>
<keyword evidence="1" id="KW-0472">Membrane</keyword>
<dbReference type="EMBL" id="KQ234261">
    <property type="protein sequence ID" value="KMZ80980.1"/>
    <property type="molecule type" value="Genomic_DNA"/>
</dbReference>
<evidence type="ECO:0000313" key="2">
    <source>
        <dbReference type="EMBL" id="KMZ80980.1"/>
    </source>
</evidence>
<proteinExistence type="predicted"/>
<sequence length="198" mass="23008">MPESKKYNKELYQHLKDLFDFIEDHDTIKKEIEEGKETKEPEKISTYCEYVKKAIPLYEAFKGLCTTPEINKCTHCIKDYQKYDPSALLEKSSCDKKIKEKGNRDESIKQEIKRLQESPEDNPVLYSTNDKAYDASDLIPYLMNLLKDGLSYIGIDKIYNYIPFLQNIISLEKFSVIVASTILFIGGLILYSILHKVK</sequence>
<keyword evidence="1" id="KW-0812">Transmembrane</keyword>
<dbReference type="Pfam" id="PF05795">
    <property type="entry name" value="Plasmodium_Vir"/>
    <property type="match status" value="1"/>
</dbReference>
<dbReference type="Proteomes" id="UP000053562">
    <property type="component" value="Unassembled WGS sequence"/>
</dbReference>
<evidence type="ECO:0000256" key="1">
    <source>
        <dbReference type="SAM" id="Phobius"/>
    </source>
</evidence>
<dbReference type="InterPro" id="IPR008780">
    <property type="entry name" value="Plasmodium_Vir"/>
</dbReference>
<name>A0A0J9SDF8_PLAVI</name>
<gene>
    <name evidence="2" type="ORF">PVIIG_04498</name>
</gene>